<reference evidence="2" key="1">
    <citation type="journal article" date="2020" name="mSystems">
        <title>Genome- and Community-Level Interaction Insights into Carbon Utilization and Element Cycling Functions of Hydrothermarchaeota in Hydrothermal Sediment.</title>
        <authorList>
            <person name="Zhou Z."/>
            <person name="Liu Y."/>
            <person name="Xu W."/>
            <person name="Pan J."/>
            <person name="Luo Z.H."/>
            <person name="Li M."/>
        </authorList>
    </citation>
    <scope>NUCLEOTIDE SEQUENCE [LARGE SCALE GENOMIC DNA]</scope>
    <source>
        <strain evidence="2">HyVt-489</strain>
    </source>
</reference>
<dbReference type="PANTHER" id="PTHR20941">
    <property type="entry name" value="FOLATE SYNTHESIS PROTEINS"/>
    <property type="match status" value="1"/>
</dbReference>
<dbReference type="PROSITE" id="PS50972">
    <property type="entry name" value="PTERIN_BINDING"/>
    <property type="match status" value="1"/>
</dbReference>
<dbReference type="GO" id="GO:0004156">
    <property type="term" value="F:dihydropteroate synthase activity"/>
    <property type="evidence" value="ECO:0007669"/>
    <property type="project" value="TreeGrafter"/>
</dbReference>
<dbReference type="InterPro" id="IPR011005">
    <property type="entry name" value="Dihydropteroate_synth-like_sf"/>
</dbReference>
<evidence type="ECO:0000259" key="1">
    <source>
        <dbReference type="PROSITE" id="PS50972"/>
    </source>
</evidence>
<organism evidence="2">
    <name type="scientific">Hellea balneolensis</name>
    <dbReference type="NCBI Taxonomy" id="287478"/>
    <lineage>
        <taxon>Bacteria</taxon>
        <taxon>Pseudomonadati</taxon>
        <taxon>Pseudomonadota</taxon>
        <taxon>Alphaproteobacteria</taxon>
        <taxon>Maricaulales</taxon>
        <taxon>Robiginitomaculaceae</taxon>
        <taxon>Hellea</taxon>
    </lineage>
</organism>
<gene>
    <name evidence="2" type="ORF">ENJ46_06420</name>
</gene>
<accession>A0A7C3C5X6</accession>
<protein>
    <submittedName>
        <fullName evidence="2">Dihydropteroate synthase</fullName>
    </submittedName>
</protein>
<evidence type="ECO:0000313" key="2">
    <source>
        <dbReference type="EMBL" id="HFB55543.1"/>
    </source>
</evidence>
<sequence length="113" mass="12352">KRRISVALAAGVKRENIILDPGIGFGKRLKDNLDVLQHLDDFHILGQPLLMGASNKSFIGKIDESTVDQRLGGSIASALWAASMGASILRVHDVSETVQALRVWHAIQERENV</sequence>
<dbReference type="EMBL" id="DRMN01000412">
    <property type="protein sequence ID" value="HFB55543.1"/>
    <property type="molecule type" value="Genomic_DNA"/>
</dbReference>
<comment type="caution">
    <text evidence="2">The sequence shown here is derived from an EMBL/GenBank/DDBJ whole genome shotgun (WGS) entry which is preliminary data.</text>
</comment>
<dbReference type="Pfam" id="PF00809">
    <property type="entry name" value="Pterin_bind"/>
    <property type="match status" value="1"/>
</dbReference>
<dbReference type="GO" id="GO:0046654">
    <property type="term" value="P:tetrahydrofolate biosynthetic process"/>
    <property type="evidence" value="ECO:0007669"/>
    <property type="project" value="TreeGrafter"/>
</dbReference>
<dbReference type="Proteomes" id="UP000886042">
    <property type="component" value="Unassembled WGS sequence"/>
</dbReference>
<dbReference type="InterPro" id="IPR000489">
    <property type="entry name" value="Pterin-binding_dom"/>
</dbReference>
<dbReference type="AlphaFoldDB" id="A0A7C3C5X6"/>
<dbReference type="InterPro" id="IPR045031">
    <property type="entry name" value="DHP_synth-like"/>
</dbReference>
<feature type="domain" description="Pterin-binding" evidence="1">
    <location>
        <begin position="1"/>
        <end position="102"/>
    </location>
</feature>
<dbReference type="SUPFAM" id="SSF51717">
    <property type="entry name" value="Dihydropteroate synthetase-like"/>
    <property type="match status" value="1"/>
</dbReference>
<proteinExistence type="predicted"/>
<feature type="non-terminal residue" evidence="2">
    <location>
        <position position="1"/>
    </location>
</feature>
<dbReference type="GO" id="GO:0005829">
    <property type="term" value="C:cytosol"/>
    <property type="evidence" value="ECO:0007669"/>
    <property type="project" value="TreeGrafter"/>
</dbReference>
<dbReference type="PANTHER" id="PTHR20941:SF1">
    <property type="entry name" value="FOLIC ACID SYNTHESIS PROTEIN FOL1"/>
    <property type="match status" value="1"/>
</dbReference>
<name>A0A7C3C5X6_9PROT</name>
<dbReference type="Gene3D" id="3.20.20.20">
    <property type="entry name" value="Dihydropteroate synthase-like"/>
    <property type="match status" value="1"/>
</dbReference>